<name>A0A5P9XMG6_ACITH</name>
<organism evidence="3 4">
    <name type="scientific">Acidithiobacillus thiooxidans ATCC 19377</name>
    <dbReference type="NCBI Taxonomy" id="637390"/>
    <lineage>
        <taxon>Bacteria</taxon>
        <taxon>Pseudomonadati</taxon>
        <taxon>Pseudomonadota</taxon>
        <taxon>Acidithiobacillia</taxon>
        <taxon>Acidithiobacillales</taxon>
        <taxon>Acidithiobacillaceae</taxon>
        <taxon>Acidithiobacillus</taxon>
    </lineage>
</organism>
<dbReference type="Gene3D" id="1.25.40.10">
    <property type="entry name" value="Tetratricopeptide repeat domain"/>
    <property type="match status" value="1"/>
</dbReference>
<keyword evidence="2" id="KW-0732">Signal</keyword>
<sequence>MTQHKISSRLLWIVITLLLVLIAFAAWAFSARQDATAHSSKTHNNQTSRSADHAGKTSPPQAPNHSEVTNANNTLPAASTISKPRATTVPVVNLSRTLPGLGNDAENYASTLESSAPGQSFRKKCQDKEKAILNALQSGNTAQAATLQKQYESWKQQERSDALSKADQAYSAGDWSSAVTDYQKRIALEDNTDPQIWWHMADALQKRDRTSAKETKYAAYLAYDRNIYSQKPDVTLLLPTLQILQKALAAEDDHLGEIHLLEAMYRAYPGNAQVAVDLKKTVMHYGFKVQKITPDTNQFPTRTCVQFTAPLSEAPDFHASNWVTFSPAQAHVAVVRENGGICISGLPAGSSTQMHIRAGLPAIAGAVLTKAQTVTLSLPNRSPSIITDTGRFIIPASLPPAVGFSSINISRVKLKINRVPERALLAFVSYSQIWCMSIF</sequence>
<feature type="region of interest" description="Disordered" evidence="1">
    <location>
        <begin position="37"/>
        <end position="82"/>
    </location>
</feature>
<accession>A0A5P9XMG6</accession>
<dbReference type="GeneID" id="60695121"/>
<dbReference type="KEGG" id="atx:GCD22_00713"/>
<evidence type="ECO:0000256" key="1">
    <source>
        <dbReference type="SAM" id="MobiDB-lite"/>
    </source>
</evidence>
<evidence type="ECO:0000313" key="4">
    <source>
        <dbReference type="Proteomes" id="UP000363590"/>
    </source>
</evidence>
<gene>
    <name evidence="3" type="ORF">GCD22_00713</name>
</gene>
<reference evidence="3 4" key="1">
    <citation type="submission" date="2019-10" db="EMBL/GenBank/DDBJ databases">
        <authorList>
            <person name="Wang R."/>
        </authorList>
    </citation>
    <scope>NUCLEOTIDE SEQUENCE [LARGE SCALE GENOMIC DNA]</scope>
    <source>
        <strain evidence="3 4">ATCC 19377</strain>
    </source>
</reference>
<dbReference type="RefSeq" id="WP_226859266.1">
    <property type="nucleotide sequence ID" value="NZ_CP045571.1"/>
</dbReference>
<dbReference type="EMBL" id="CP045571">
    <property type="protein sequence ID" value="QFX95185.1"/>
    <property type="molecule type" value="Genomic_DNA"/>
</dbReference>
<dbReference type="Proteomes" id="UP000363590">
    <property type="component" value="Chromosome"/>
</dbReference>
<feature type="chain" id="PRO_5024371121" evidence="2">
    <location>
        <begin position="29"/>
        <end position="439"/>
    </location>
</feature>
<feature type="compositionally biased region" description="Polar residues" evidence="1">
    <location>
        <begin position="37"/>
        <end position="49"/>
    </location>
</feature>
<dbReference type="AlphaFoldDB" id="A0A5P9XMG6"/>
<evidence type="ECO:0000313" key="3">
    <source>
        <dbReference type="EMBL" id="QFX95185.1"/>
    </source>
</evidence>
<dbReference type="InterPro" id="IPR011990">
    <property type="entry name" value="TPR-like_helical_dom_sf"/>
</dbReference>
<proteinExistence type="predicted"/>
<protein>
    <submittedName>
        <fullName evidence="3">Alpha-2-macroglobulin</fullName>
    </submittedName>
</protein>
<evidence type="ECO:0000256" key="2">
    <source>
        <dbReference type="SAM" id="SignalP"/>
    </source>
</evidence>
<feature type="signal peptide" evidence="2">
    <location>
        <begin position="1"/>
        <end position="28"/>
    </location>
</feature>
<feature type="compositionally biased region" description="Polar residues" evidence="1">
    <location>
        <begin position="63"/>
        <end position="82"/>
    </location>
</feature>